<proteinExistence type="predicted"/>
<dbReference type="AlphaFoldDB" id="A0A4Y7T6H6"/>
<feature type="compositionally biased region" description="Low complexity" evidence="2">
    <location>
        <begin position="212"/>
        <end position="224"/>
    </location>
</feature>
<keyword evidence="1" id="KW-0175">Coiled coil</keyword>
<evidence type="ECO:0000313" key="3">
    <source>
        <dbReference type="EMBL" id="TEB29730.1"/>
    </source>
</evidence>
<dbReference type="EMBL" id="QPFP01000026">
    <property type="protein sequence ID" value="TEB29730.1"/>
    <property type="molecule type" value="Genomic_DNA"/>
</dbReference>
<comment type="caution">
    <text evidence="3">The sequence shown here is derived from an EMBL/GenBank/DDBJ whole genome shotgun (WGS) entry which is preliminary data.</text>
</comment>
<evidence type="ECO:0000313" key="4">
    <source>
        <dbReference type="Proteomes" id="UP000298030"/>
    </source>
</evidence>
<protein>
    <submittedName>
        <fullName evidence="3">Uncharacterized protein</fullName>
    </submittedName>
</protein>
<reference evidence="3 4" key="1">
    <citation type="journal article" date="2019" name="Nat. Ecol. Evol.">
        <title>Megaphylogeny resolves global patterns of mushroom evolution.</title>
        <authorList>
            <person name="Varga T."/>
            <person name="Krizsan K."/>
            <person name="Foldi C."/>
            <person name="Dima B."/>
            <person name="Sanchez-Garcia M."/>
            <person name="Sanchez-Ramirez S."/>
            <person name="Szollosi G.J."/>
            <person name="Szarkandi J.G."/>
            <person name="Papp V."/>
            <person name="Albert L."/>
            <person name="Andreopoulos W."/>
            <person name="Angelini C."/>
            <person name="Antonin V."/>
            <person name="Barry K.W."/>
            <person name="Bougher N.L."/>
            <person name="Buchanan P."/>
            <person name="Buyck B."/>
            <person name="Bense V."/>
            <person name="Catcheside P."/>
            <person name="Chovatia M."/>
            <person name="Cooper J."/>
            <person name="Damon W."/>
            <person name="Desjardin D."/>
            <person name="Finy P."/>
            <person name="Geml J."/>
            <person name="Haridas S."/>
            <person name="Hughes K."/>
            <person name="Justo A."/>
            <person name="Karasinski D."/>
            <person name="Kautmanova I."/>
            <person name="Kiss B."/>
            <person name="Kocsube S."/>
            <person name="Kotiranta H."/>
            <person name="LaButti K.M."/>
            <person name="Lechner B.E."/>
            <person name="Liimatainen K."/>
            <person name="Lipzen A."/>
            <person name="Lukacs Z."/>
            <person name="Mihaltcheva S."/>
            <person name="Morgado L.N."/>
            <person name="Niskanen T."/>
            <person name="Noordeloos M.E."/>
            <person name="Ohm R.A."/>
            <person name="Ortiz-Santana B."/>
            <person name="Ovrebo C."/>
            <person name="Racz N."/>
            <person name="Riley R."/>
            <person name="Savchenko A."/>
            <person name="Shiryaev A."/>
            <person name="Soop K."/>
            <person name="Spirin V."/>
            <person name="Szebenyi C."/>
            <person name="Tomsovsky M."/>
            <person name="Tulloss R.E."/>
            <person name="Uehling J."/>
            <person name="Grigoriev I.V."/>
            <person name="Vagvolgyi C."/>
            <person name="Papp T."/>
            <person name="Martin F.M."/>
            <person name="Miettinen O."/>
            <person name="Hibbett D.S."/>
            <person name="Nagy L.G."/>
        </authorList>
    </citation>
    <scope>NUCLEOTIDE SEQUENCE [LARGE SCALE GENOMIC DNA]</scope>
    <source>
        <strain evidence="3 4">FP101781</strain>
    </source>
</reference>
<feature type="region of interest" description="Disordered" evidence="2">
    <location>
        <begin position="67"/>
        <end position="104"/>
    </location>
</feature>
<feature type="compositionally biased region" description="Low complexity" evidence="2">
    <location>
        <begin position="257"/>
        <end position="290"/>
    </location>
</feature>
<feature type="compositionally biased region" description="Pro residues" evidence="2">
    <location>
        <begin position="293"/>
        <end position="302"/>
    </location>
</feature>
<evidence type="ECO:0000256" key="2">
    <source>
        <dbReference type="SAM" id="MobiDB-lite"/>
    </source>
</evidence>
<feature type="region of interest" description="Disordered" evidence="2">
    <location>
        <begin position="205"/>
        <end position="346"/>
    </location>
</feature>
<feature type="compositionally biased region" description="Polar residues" evidence="2">
    <location>
        <begin position="91"/>
        <end position="104"/>
    </location>
</feature>
<accession>A0A4Y7T6H6</accession>
<feature type="coiled-coil region" evidence="1">
    <location>
        <begin position="437"/>
        <end position="464"/>
    </location>
</feature>
<sequence length="468" mass="49786">MPTNTEDLPSSPTSIPCDTNGQQIESGEPSIVVAPANGNVLLVTSFGRCPNIHRSTVQQVQLGQANGQQVQPSRGNIPAAAGNGNVFPGLSSPQMAYGSPQSPYEFQLRPDGPSPFHQPLLHQATYSNQQNWVYQPLVYALVQHRYGAPPGYPPYLGYHTNGYGNSHSYPLLPGQHPGPGAGPVVPEQTALVLSSPQALVSLQPQTNRMGSQPTTAQTTAPTATFGVDPAKLTAPSFPTPSAHWHVPPPSVAPPPAVMSGAPSADQPTSGSGGAVVVPVPASTTVPSSTPIGPAKPAPPPASQAPSADALDDVSGSGSADEGGDEDSDKDRDSQSQKRCRTGGRSKVKATVKGMYHRKFMEDPFINQAHSTKTYRRWLIDILSKAETLAVLHPESSSPFYHYTPPKMRREAPESIQEVHSLMMTTMRALMHAHKQEKMTLAKEVSQLKVQLQQAREKAAELEGRTAAL</sequence>
<feature type="compositionally biased region" description="Basic residues" evidence="2">
    <location>
        <begin position="337"/>
        <end position="346"/>
    </location>
</feature>
<feature type="compositionally biased region" description="Pro residues" evidence="2">
    <location>
        <begin position="246"/>
        <end position="256"/>
    </location>
</feature>
<feature type="compositionally biased region" description="Low complexity" evidence="2">
    <location>
        <begin position="303"/>
        <end position="319"/>
    </location>
</feature>
<keyword evidence="4" id="KW-1185">Reference proteome</keyword>
<organism evidence="3 4">
    <name type="scientific">Coprinellus micaceus</name>
    <name type="common">Glistening ink-cap mushroom</name>
    <name type="synonym">Coprinus micaceus</name>
    <dbReference type="NCBI Taxonomy" id="71717"/>
    <lineage>
        <taxon>Eukaryota</taxon>
        <taxon>Fungi</taxon>
        <taxon>Dikarya</taxon>
        <taxon>Basidiomycota</taxon>
        <taxon>Agaricomycotina</taxon>
        <taxon>Agaricomycetes</taxon>
        <taxon>Agaricomycetidae</taxon>
        <taxon>Agaricales</taxon>
        <taxon>Agaricineae</taxon>
        <taxon>Psathyrellaceae</taxon>
        <taxon>Coprinellus</taxon>
    </lineage>
</organism>
<feature type="region of interest" description="Disordered" evidence="2">
    <location>
        <begin position="1"/>
        <end position="25"/>
    </location>
</feature>
<evidence type="ECO:0000256" key="1">
    <source>
        <dbReference type="SAM" id="Coils"/>
    </source>
</evidence>
<dbReference type="Proteomes" id="UP000298030">
    <property type="component" value="Unassembled WGS sequence"/>
</dbReference>
<gene>
    <name evidence="3" type="ORF">FA13DRAFT_1710951</name>
</gene>
<name>A0A4Y7T6H6_COPMI</name>